<evidence type="ECO:0000256" key="3">
    <source>
        <dbReference type="ARBA" id="ARBA00022833"/>
    </source>
</evidence>
<dbReference type="EMBL" id="JBBHJZ010000003">
    <property type="protein sequence ID" value="MEJ5978468.1"/>
    <property type="molecule type" value="Genomic_DNA"/>
</dbReference>
<evidence type="ECO:0000313" key="7">
    <source>
        <dbReference type="Proteomes" id="UP001361239"/>
    </source>
</evidence>
<evidence type="ECO:0000259" key="5">
    <source>
        <dbReference type="PROSITE" id="PS51891"/>
    </source>
</evidence>
<evidence type="ECO:0000256" key="4">
    <source>
        <dbReference type="ARBA" id="ARBA00023239"/>
    </source>
</evidence>
<gene>
    <name evidence="6" type="ORF">WG901_17580</name>
</gene>
<dbReference type="Proteomes" id="UP001361239">
    <property type="component" value="Unassembled WGS sequence"/>
</dbReference>
<evidence type="ECO:0000313" key="6">
    <source>
        <dbReference type="EMBL" id="MEJ5978468.1"/>
    </source>
</evidence>
<dbReference type="InterPro" id="IPR006913">
    <property type="entry name" value="CENP-V/GFA"/>
</dbReference>
<organism evidence="6 7">
    <name type="scientific">Novosphingobium anseongense</name>
    <dbReference type="NCBI Taxonomy" id="3133436"/>
    <lineage>
        <taxon>Bacteria</taxon>
        <taxon>Pseudomonadati</taxon>
        <taxon>Pseudomonadota</taxon>
        <taxon>Alphaproteobacteria</taxon>
        <taxon>Sphingomonadales</taxon>
        <taxon>Sphingomonadaceae</taxon>
        <taxon>Novosphingobium</taxon>
    </lineage>
</organism>
<keyword evidence="7" id="KW-1185">Reference proteome</keyword>
<name>A0ABU8RZU0_9SPHN</name>
<proteinExistence type="inferred from homology"/>
<dbReference type="PANTHER" id="PTHR33337:SF40">
    <property type="entry name" value="CENP-V_GFA DOMAIN-CONTAINING PROTEIN-RELATED"/>
    <property type="match status" value="1"/>
</dbReference>
<comment type="similarity">
    <text evidence="1">Belongs to the Gfa family.</text>
</comment>
<dbReference type="SUPFAM" id="SSF51316">
    <property type="entry name" value="Mss4-like"/>
    <property type="match status" value="1"/>
</dbReference>
<keyword evidence="2" id="KW-0479">Metal-binding</keyword>
<keyword evidence="4" id="KW-0456">Lyase</keyword>
<evidence type="ECO:0000256" key="2">
    <source>
        <dbReference type="ARBA" id="ARBA00022723"/>
    </source>
</evidence>
<accession>A0ABU8RZU0</accession>
<protein>
    <submittedName>
        <fullName evidence="6">GFA family protein</fullName>
    </submittedName>
</protein>
<comment type="caution">
    <text evidence="6">The sequence shown here is derived from an EMBL/GenBank/DDBJ whole genome shotgun (WGS) entry which is preliminary data.</text>
</comment>
<dbReference type="Gene3D" id="3.90.1590.10">
    <property type="entry name" value="glutathione-dependent formaldehyde- activating enzyme (gfa)"/>
    <property type="match status" value="1"/>
</dbReference>
<sequence length="132" mass="14268">MGERVASCACGQLRAHCAGEPVRISVCHCLECQKRSGSSFAAQARWPEADVAITGTFDEWSRIGDEGNRATFRFCPRCGSTVAYVSEGLPGLVAIAIGAFADPLFPAPQYSVYEERKHAWVAVVGDGIEHYD</sequence>
<dbReference type="PANTHER" id="PTHR33337">
    <property type="entry name" value="GFA DOMAIN-CONTAINING PROTEIN"/>
    <property type="match status" value="1"/>
</dbReference>
<evidence type="ECO:0000256" key="1">
    <source>
        <dbReference type="ARBA" id="ARBA00005495"/>
    </source>
</evidence>
<dbReference type="PROSITE" id="PS51891">
    <property type="entry name" value="CENP_V_GFA"/>
    <property type="match status" value="1"/>
</dbReference>
<dbReference type="InterPro" id="IPR011057">
    <property type="entry name" value="Mss4-like_sf"/>
</dbReference>
<keyword evidence="3" id="KW-0862">Zinc</keyword>
<dbReference type="Pfam" id="PF04828">
    <property type="entry name" value="GFA"/>
    <property type="match status" value="1"/>
</dbReference>
<dbReference type="RefSeq" id="WP_339588387.1">
    <property type="nucleotide sequence ID" value="NZ_JBBHJZ010000003.1"/>
</dbReference>
<reference evidence="6 7" key="1">
    <citation type="submission" date="2024-03" db="EMBL/GenBank/DDBJ databases">
        <authorList>
            <person name="Jo J.-H."/>
        </authorList>
    </citation>
    <scope>NUCLEOTIDE SEQUENCE [LARGE SCALE GENOMIC DNA]</scope>
    <source>
        <strain evidence="6 7">PS1R-30</strain>
    </source>
</reference>
<feature type="domain" description="CENP-V/GFA" evidence="5">
    <location>
        <begin position="1"/>
        <end position="111"/>
    </location>
</feature>